<feature type="transmembrane region" description="Helical" evidence="1">
    <location>
        <begin position="199"/>
        <end position="218"/>
    </location>
</feature>
<keyword evidence="1" id="KW-0472">Membrane</keyword>
<dbReference type="KEGG" id="mhu:Mhun_1546"/>
<evidence type="ECO:0000313" key="3">
    <source>
        <dbReference type="Proteomes" id="UP000001941"/>
    </source>
</evidence>
<dbReference type="AlphaFoldDB" id="Q2FNS8"/>
<dbReference type="HOGENOM" id="CLU_1003293_0_0_2"/>
<dbReference type="Proteomes" id="UP000001941">
    <property type="component" value="Chromosome"/>
</dbReference>
<reference evidence="3" key="1">
    <citation type="journal article" date="2016" name="Stand. Genomic Sci.">
        <title>Complete genome sequence of Methanospirillum hungatei type strain JF1.</title>
        <authorList>
            <person name="Gunsalus R.P."/>
            <person name="Cook L.E."/>
            <person name="Crable B."/>
            <person name="Rohlin L."/>
            <person name="McDonald E."/>
            <person name="Mouttaki H."/>
            <person name="Sieber J.R."/>
            <person name="Poweleit N."/>
            <person name="Zhou H."/>
            <person name="Lapidus A.L."/>
            <person name="Daligault H.E."/>
            <person name="Land M."/>
            <person name="Gilna P."/>
            <person name="Ivanova N."/>
            <person name="Kyrpides N."/>
            <person name="Culley D.E."/>
            <person name="McInerney M.J."/>
        </authorList>
    </citation>
    <scope>NUCLEOTIDE SEQUENCE [LARGE SCALE GENOMIC DNA]</scope>
    <source>
        <strain evidence="3">ATCC 27890 / DSM 864 / NBRC 100397 / JF-1</strain>
    </source>
</reference>
<dbReference type="EMBL" id="CP000254">
    <property type="protein sequence ID" value="ABD41277.1"/>
    <property type="molecule type" value="Genomic_DNA"/>
</dbReference>
<dbReference type="EnsemblBacteria" id="ABD41277">
    <property type="protein sequence ID" value="ABD41277"/>
    <property type="gene ID" value="Mhun_1546"/>
</dbReference>
<dbReference type="OrthoDB" id="383422at2157"/>
<evidence type="ECO:0000256" key="1">
    <source>
        <dbReference type="SAM" id="Phobius"/>
    </source>
</evidence>
<feature type="transmembrane region" description="Helical" evidence="1">
    <location>
        <begin position="238"/>
        <end position="259"/>
    </location>
</feature>
<dbReference type="GeneID" id="3923223"/>
<keyword evidence="1" id="KW-0812">Transmembrane</keyword>
<evidence type="ECO:0000313" key="2">
    <source>
        <dbReference type="EMBL" id="ABD41277.1"/>
    </source>
</evidence>
<feature type="transmembrane region" description="Helical" evidence="1">
    <location>
        <begin position="124"/>
        <end position="143"/>
    </location>
</feature>
<organism evidence="2 3">
    <name type="scientific">Methanospirillum hungatei JF-1 (strain ATCC 27890 / DSM 864 / NBRC 100397 / JF-1)</name>
    <dbReference type="NCBI Taxonomy" id="323259"/>
    <lineage>
        <taxon>Archaea</taxon>
        <taxon>Methanobacteriati</taxon>
        <taxon>Methanobacteriota</taxon>
        <taxon>Stenosarchaea group</taxon>
        <taxon>Methanomicrobia</taxon>
        <taxon>Methanomicrobiales</taxon>
        <taxon>Methanospirillaceae</taxon>
        <taxon>Methanospirillum</taxon>
    </lineage>
</organism>
<proteinExistence type="predicted"/>
<dbReference type="STRING" id="323259.Mhun_1546"/>
<sequence length="277" mass="31128">MKFRPWSNPVPFILITLVSIIIGRIIEYFIHESGHFATAWMMGITMTPDPMQAIITTPIHITRYQTGIYGFSESFQYIPYMSGLDVSSASMTAIGGLLFNALAAVLCFWIFLKSRGIKYKSLMTLSLWVLIFNLGALFSYIPMRVFEVTGDVGFFLSSLSVHPVIFLFPTLILIAAGLIIYFSVILPLYCLSIPVKNKFIRFFILLCSTIILFMYMAGPISTELRISDIMTLPEMINIFPVLVIGQCIFLIALLLVGLLRLNSLQSSRYLGAKKKVA</sequence>
<name>Q2FNS8_METHJ</name>
<feature type="transmembrane region" description="Helical" evidence="1">
    <location>
        <begin position="163"/>
        <end position="187"/>
    </location>
</feature>
<gene>
    <name evidence="2" type="ordered locus">Mhun_1546</name>
</gene>
<keyword evidence="3" id="KW-1185">Reference proteome</keyword>
<dbReference type="InParanoid" id="Q2FNS8"/>
<accession>Q2FNS8</accession>
<feature type="transmembrane region" description="Helical" evidence="1">
    <location>
        <begin position="12"/>
        <end position="31"/>
    </location>
</feature>
<dbReference type="RefSeq" id="WP_011448542.1">
    <property type="nucleotide sequence ID" value="NC_007796.1"/>
</dbReference>
<keyword evidence="1" id="KW-1133">Transmembrane helix</keyword>
<dbReference type="eggNOG" id="arCOG12362">
    <property type="taxonomic scope" value="Archaea"/>
</dbReference>
<protein>
    <submittedName>
        <fullName evidence="2">Uncharacterized protein</fullName>
    </submittedName>
</protein>
<feature type="transmembrane region" description="Helical" evidence="1">
    <location>
        <begin position="89"/>
        <end position="112"/>
    </location>
</feature>